<dbReference type="PROSITE" id="PS50109">
    <property type="entry name" value="HIS_KIN"/>
    <property type="match status" value="1"/>
</dbReference>
<evidence type="ECO:0000259" key="17">
    <source>
        <dbReference type="PROSITE" id="PS50109"/>
    </source>
</evidence>
<keyword evidence="6" id="KW-0004">4Fe-4S</keyword>
<evidence type="ECO:0000313" key="18">
    <source>
        <dbReference type="EMBL" id="MFB9905375.1"/>
    </source>
</evidence>
<keyword evidence="10 18" id="KW-0418">Kinase</keyword>
<keyword evidence="7" id="KW-0963">Cytoplasm</keyword>
<feature type="domain" description="Histidine kinase" evidence="17">
    <location>
        <begin position="290"/>
        <end position="378"/>
    </location>
</feature>
<dbReference type="SUPFAM" id="SSF55874">
    <property type="entry name" value="ATPase domain of HSP90 chaperone/DNA topoisomerase II/histidine kinase"/>
    <property type="match status" value="1"/>
</dbReference>
<evidence type="ECO:0000256" key="3">
    <source>
        <dbReference type="ARBA" id="ARBA00004496"/>
    </source>
</evidence>
<dbReference type="RefSeq" id="WP_377852680.1">
    <property type="nucleotide sequence ID" value="NZ_JBHLZU010000012.1"/>
</dbReference>
<dbReference type="Pfam" id="PF07730">
    <property type="entry name" value="HisKA_3"/>
    <property type="match status" value="1"/>
</dbReference>
<comment type="cofactor">
    <cofactor evidence="2">
        <name>[4Fe-4S] cluster</name>
        <dbReference type="ChEBI" id="CHEBI:49883"/>
    </cofactor>
</comment>
<comment type="catalytic activity">
    <reaction evidence="1">
        <text>ATP + protein L-histidine = ADP + protein N-phospho-L-histidine.</text>
        <dbReference type="EC" id="2.7.13.3"/>
    </reaction>
</comment>
<protein>
    <recommendedName>
        <fullName evidence="5">Oxygen sensor histidine kinase NreB</fullName>
        <ecNumber evidence="4">2.7.13.3</ecNumber>
    </recommendedName>
    <alternativeName>
        <fullName evidence="15">Nitrogen regulation protein B</fullName>
    </alternativeName>
</protein>
<evidence type="ECO:0000256" key="10">
    <source>
        <dbReference type="ARBA" id="ARBA00022777"/>
    </source>
</evidence>
<dbReference type="EMBL" id="JBHLZU010000012">
    <property type="protein sequence ID" value="MFB9905375.1"/>
    <property type="molecule type" value="Genomic_DNA"/>
</dbReference>
<comment type="subcellular location">
    <subcellularLocation>
        <location evidence="3">Cytoplasm</location>
    </subcellularLocation>
</comment>
<evidence type="ECO:0000256" key="11">
    <source>
        <dbReference type="ARBA" id="ARBA00023004"/>
    </source>
</evidence>
<keyword evidence="16" id="KW-1133">Transmembrane helix</keyword>
<comment type="caution">
    <text evidence="18">The sequence shown here is derived from an EMBL/GenBank/DDBJ whole genome shotgun (WGS) entry which is preliminary data.</text>
</comment>
<dbReference type="Gene3D" id="3.30.565.10">
    <property type="entry name" value="Histidine kinase-like ATPase, C-terminal domain"/>
    <property type="match status" value="1"/>
</dbReference>
<feature type="transmembrane region" description="Helical" evidence="16">
    <location>
        <begin position="132"/>
        <end position="155"/>
    </location>
</feature>
<dbReference type="InterPro" id="IPR003594">
    <property type="entry name" value="HATPase_dom"/>
</dbReference>
<keyword evidence="16" id="KW-0812">Transmembrane</keyword>
<evidence type="ECO:0000313" key="19">
    <source>
        <dbReference type="Proteomes" id="UP001589693"/>
    </source>
</evidence>
<dbReference type="Gene3D" id="1.20.5.1930">
    <property type="match status" value="1"/>
</dbReference>
<evidence type="ECO:0000256" key="8">
    <source>
        <dbReference type="ARBA" id="ARBA00022679"/>
    </source>
</evidence>
<name>A0ABV5ZWV1_9PSEU</name>
<dbReference type="InterPro" id="IPR005467">
    <property type="entry name" value="His_kinase_dom"/>
</dbReference>
<gene>
    <name evidence="18" type="ORF">ACFFQA_15680</name>
</gene>
<evidence type="ECO:0000256" key="13">
    <source>
        <dbReference type="ARBA" id="ARBA00023014"/>
    </source>
</evidence>
<dbReference type="PIRSF" id="PIRSF037434">
    <property type="entry name" value="STHK_ChrS"/>
    <property type="match status" value="1"/>
</dbReference>
<organism evidence="18 19">
    <name type="scientific">Allokutzneria oryzae</name>
    <dbReference type="NCBI Taxonomy" id="1378989"/>
    <lineage>
        <taxon>Bacteria</taxon>
        <taxon>Bacillati</taxon>
        <taxon>Actinomycetota</taxon>
        <taxon>Actinomycetes</taxon>
        <taxon>Pseudonocardiales</taxon>
        <taxon>Pseudonocardiaceae</taxon>
        <taxon>Allokutzneria</taxon>
    </lineage>
</organism>
<keyword evidence="12" id="KW-0902">Two-component regulatory system</keyword>
<sequence length="378" mass="41118">MDEHAWDRLWVWHALLVAMVVVATGIALSDARLSGTDQVLVLALAVTLLLWHWLMMARRPEWWLRALPMTVYWTVMTGLVVGLVMLHPHHSIMLYALYPLMFVTLDWWALVPVAGVTGVVSWLLAGPEAPRGVLLSVLSSTAVALLIALFVHALMRQHEQLRETRAELAETARHAGVLEERERLARELHDTVAQSFTSIVTQLEAADQAFDGRAADAREHVVTARSTARDGLDEVRRSVRALRPDLLEEASLPQALERTLLRWSATSGVHAELRTTGDVISLHPETETALLRITQEALANVARHAGANRVIVSLSYLGDTVTLDVDDDGAGITAAPGPRGEGGFGLVGMRERIAGVGGELSVESEPGQGTTIAVSVPS</sequence>
<dbReference type="Proteomes" id="UP001589693">
    <property type="component" value="Unassembled WGS sequence"/>
</dbReference>
<keyword evidence="9" id="KW-0479">Metal-binding</keyword>
<dbReference type="InterPro" id="IPR011712">
    <property type="entry name" value="Sig_transdc_His_kin_sub3_dim/P"/>
</dbReference>
<evidence type="ECO:0000256" key="15">
    <source>
        <dbReference type="ARBA" id="ARBA00030800"/>
    </source>
</evidence>
<evidence type="ECO:0000256" key="5">
    <source>
        <dbReference type="ARBA" id="ARBA00017322"/>
    </source>
</evidence>
<comment type="function">
    <text evidence="14">Member of the two-component regulatory system NreB/NreC involved in the control of dissimilatory nitrate/nitrite reduction in response to oxygen. NreB functions as a direct oxygen sensor histidine kinase which is autophosphorylated, in the absence of oxygen, probably at the conserved histidine residue, and transfers its phosphate group probably to a conserved aspartate residue of NreC. NreB/NreC activates the expression of the nitrate (narGHJI) and nitrite (nir) reductase operons, as well as the putative nitrate transporter gene narT.</text>
</comment>
<evidence type="ECO:0000256" key="2">
    <source>
        <dbReference type="ARBA" id="ARBA00001966"/>
    </source>
</evidence>
<reference evidence="18 19" key="1">
    <citation type="submission" date="2024-09" db="EMBL/GenBank/DDBJ databases">
        <authorList>
            <person name="Sun Q."/>
            <person name="Mori K."/>
        </authorList>
    </citation>
    <scope>NUCLEOTIDE SEQUENCE [LARGE SCALE GENOMIC DNA]</scope>
    <source>
        <strain evidence="18 19">TBRC 7907</strain>
    </source>
</reference>
<dbReference type="Pfam" id="PF02518">
    <property type="entry name" value="HATPase_c"/>
    <property type="match status" value="1"/>
</dbReference>
<feature type="transmembrane region" description="Helical" evidence="16">
    <location>
        <begin position="9"/>
        <end position="27"/>
    </location>
</feature>
<feature type="transmembrane region" description="Helical" evidence="16">
    <location>
        <begin position="107"/>
        <end position="125"/>
    </location>
</feature>
<evidence type="ECO:0000256" key="12">
    <source>
        <dbReference type="ARBA" id="ARBA00023012"/>
    </source>
</evidence>
<evidence type="ECO:0000256" key="14">
    <source>
        <dbReference type="ARBA" id="ARBA00024827"/>
    </source>
</evidence>
<dbReference type="InterPro" id="IPR036890">
    <property type="entry name" value="HATPase_C_sf"/>
</dbReference>
<feature type="transmembrane region" description="Helical" evidence="16">
    <location>
        <begin position="69"/>
        <end position="87"/>
    </location>
</feature>
<dbReference type="InterPro" id="IPR017205">
    <property type="entry name" value="Sig_transdc_His_kinase_ChrS"/>
</dbReference>
<evidence type="ECO:0000256" key="16">
    <source>
        <dbReference type="SAM" id="Phobius"/>
    </source>
</evidence>
<dbReference type="InterPro" id="IPR050482">
    <property type="entry name" value="Sensor_HK_TwoCompSys"/>
</dbReference>
<accession>A0ABV5ZWV1</accession>
<dbReference type="SMART" id="SM00387">
    <property type="entry name" value="HATPase_c"/>
    <property type="match status" value="1"/>
</dbReference>
<evidence type="ECO:0000256" key="1">
    <source>
        <dbReference type="ARBA" id="ARBA00000085"/>
    </source>
</evidence>
<evidence type="ECO:0000256" key="9">
    <source>
        <dbReference type="ARBA" id="ARBA00022723"/>
    </source>
</evidence>
<dbReference type="PRINTS" id="PR00344">
    <property type="entry name" value="BCTRLSENSOR"/>
</dbReference>
<evidence type="ECO:0000256" key="7">
    <source>
        <dbReference type="ARBA" id="ARBA00022490"/>
    </source>
</evidence>
<keyword evidence="19" id="KW-1185">Reference proteome</keyword>
<keyword evidence="11" id="KW-0408">Iron</keyword>
<dbReference type="InterPro" id="IPR004358">
    <property type="entry name" value="Sig_transdc_His_kin-like_C"/>
</dbReference>
<keyword evidence="16" id="KW-0472">Membrane</keyword>
<dbReference type="PANTHER" id="PTHR24421">
    <property type="entry name" value="NITRATE/NITRITE SENSOR PROTEIN NARX-RELATED"/>
    <property type="match status" value="1"/>
</dbReference>
<evidence type="ECO:0000256" key="6">
    <source>
        <dbReference type="ARBA" id="ARBA00022485"/>
    </source>
</evidence>
<keyword evidence="8" id="KW-0808">Transferase</keyword>
<feature type="transmembrane region" description="Helical" evidence="16">
    <location>
        <begin position="39"/>
        <end position="57"/>
    </location>
</feature>
<evidence type="ECO:0000256" key="4">
    <source>
        <dbReference type="ARBA" id="ARBA00012438"/>
    </source>
</evidence>
<dbReference type="CDD" id="cd16917">
    <property type="entry name" value="HATPase_UhpB-NarQ-NarX-like"/>
    <property type="match status" value="1"/>
</dbReference>
<proteinExistence type="predicted"/>
<keyword evidence="13" id="KW-0411">Iron-sulfur</keyword>
<dbReference type="EC" id="2.7.13.3" evidence="4"/>
<dbReference type="GO" id="GO:0016301">
    <property type="term" value="F:kinase activity"/>
    <property type="evidence" value="ECO:0007669"/>
    <property type="project" value="UniProtKB-KW"/>
</dbReference>